<sequence length="484" mass="55684">MDYRKGVVVAFVIDQENIHDYSAHPYKDYITKVIFKAKKLPVGLLTHNVREFHTKSNDDQQTEEMECFIELNALPFTVEKVVLNSNVYQQLDRVGVLPDRLKCLSIARYNNDLETGNLPLSLTSFHLGYLSPEFELVGIPPQLEYLSLPLFSQEDMSVPTMQLGSLNLGYIQNFTILCPLLTNLVSLKIKMLHTRLERGQLPLQLTNLRIDFYNFDFEIEVLPESLLYLTLTFYNLSLDIELPKSLIKFKSMTYNSVLERDIFPESLQIIKIPEYNEFLSIGTIPPNVKRLKMGYASGLDKNYHRDYNLQLIIPSITNLSFCCSTAISSLITIPSSVVKLSLAIDRNFNLSFLKIPDTVRQLKIRANEMKSIPIPESVCEFTFSIETYPPISTNSIRKKERQSFFQSCTTLIIHTLVDDLETIHLPPNLKSLVIKKCESKYYKINYIPKTLTKLNIPSKRLVDKSILKNLSQIQTLIINKKYES</sequence>
<keyword evidence="1" id="KW-0677">Repeat</keyword>
<dbReference type="Proteomes" id="UP000695562">
    <property type="component" value="Unassembled WGS sequence"/>
</dbReference>
<evidence type="ECO:0000313" key="2">
    <source>
        <dbReference type="EMBL" id="KAF2075938.1"/>
    </source>
</evidence>
<organism evidence="2 3">
    <name type="scientific">Polysphondylium violaceum</name>
    <dbReference type="NCBI Taxonomy" id="133409"/>
    <lineage>
        <taxon>Eukaryota</taxon>
        <taxon>Amoebozoa</taxon>
        <taxon>Evosea</taxon>
        <taxon>Eumycetozoa</taxon>
        <taxon>Dictyostelia</taxon>
        <taxon>Dictyosteliales</taxon>
        <taxon>Dictyosteliaceae</taxon>
        <taxon>Polysphondylium</taxon>
    </lineage>
</organism>
<dbReference type="Pfam" id="PF05725">
    <property type="entry name" value="FNIP"/>
    <property type="match status" value="1"/>
</dbReference>
<evidence type="ECO:0000256" key="1">
    <source>
        <dbReference type="ARBA" id="ARBA00022737"/>
    </source>
</evidence>
<evidence type="ECO:0000313" key="3">
    <source>
        <dbReference type="Proteomes" id="UP000695562"/>
    </source>
</evidence>
<dbReference type="PANTHER" id="PTHR32134:SF92">
    <property type="entry name" value="FNIP REPEAT-CONTAINING PROTEIN"/>
    <property type="match status" value="1"/>
</dbReference>
<dbReference type="InterPro" id="IPR051251">
    <property type="entry name" value="STK_FNIP-Repeat"/>
</dbReference>
<keyword evidence="3" id="KW-1185">Reference proteome</keyword>
<name>A0A8J4PXM5_9MYCE</name>
<dbReference type="AlphaFoldDB" id="A0A8J4PXM5"/>
<comment type="caution">
    <text evidence="2">The sequence shown here is derived from an EMBL/GenBank/DDBJ whole genome shotgun (WGS) entry which is preliminary data.</text>
</comment>
<dbReference type="PANTHER" id="PTHR32134">
    <property type="entry name" value="FNIP REPEAT-CONTAINING PROTEIN"/>
    <property type="match status" value="1"/>
</dbReference>
<reference evidence="2" key="1">
    <citation type="submission" date="2020-01" db="EMBL/GenBank/DDBJ databases">
        <title>Development of genomics and gene disruption for Polysphondylium violaceum indicates a role for the polyketide synthase stlB in stalk morphogenesis.</title>
        <authorList>
            <person name="Narita B."/>
            <person name="Kawabe Y."/>
            <person name="Kin K."/>
            <person name="Saito T."/>
            <person name="Gibbs R."/>
            <person name="Kuspa A."/>
            <person name="Muzny D."/>
            <person name="Queller D."/>
            <person name="Richards S."/>
            <person name="Strassman J."/>
            <person name="Sucgang R."/>
            <person name="Worley K."/>
            <person name="Schaap P."/>
        </authorList>
    </citation>
    <scope>NUCLEOTIDE SEQUENCE</scope>
    <source>
        <strain evidence="2">QSvi11</strain>
    </source>
</reference>
<dbReference type="InterPro" id="IPR008615">
    <property type="entry name" value="FNIP"/>
</dbReference>
<evidence type="ECO:0008006" key="4">
    <source>
        <dbReference type="Google" id="ProtNLM"/>
    </source>
</evidence>
<gene>
    <name evidence="2" type="ORF">CYY_002741</name>
</gene>
<dbReference type="EMBL" id="AJWJ01000079">
    <property type="protein sequence ID" value="KAF2075938.1"/>
    <property type="molecule type" value="Genomic_DNA"/>
</dbReference>
<proteinExistence type="predicted"/>
<protein>
    <recommendedName>
        <fullName evidence="4">FNIP repeat-containing protein</fullName>
    </recommendedName>
</protein>
<accession>A0A8J4PXM5</accession>